<dbReference type="EMBL" id="BAAARN010000003">
    <property type="protein sequence ID" value="GAA2737600.1"/>
    <property type="molecule type" value="Genomic_DNA"/>
</dbReference>
<protein>
    <recommendedName>
        <fullName evidence="2">ANTAR domain-containing protein</fullName>
    </recommendedName>
</protein>
<evidence type="ECO:0000259" key="2">
    <source>
        <dbReference type="PROSITE" id="PS50921"/>
    </source>
</evidence>
<gene>
    <name evidence="3" type="ORF">GCM10009867_25420</name>
</gene>
<name>A0ABN3URJ1_9MICO</name>
<dbReference type="Gene3D" id="1.10.10.10">
    <property type="entry name" value="Winged helix-like DNA-binding domain superfamily/Winged helix DNA-binding domain"/>
    <property type="match status" value="1"/>
</dbReference>
<dbReference type="InterPro" id="IPR036388">
    <property type="entry name" value="WH-like_DNA-bd_sf"/>
</dbReference>
<evidence type="ECO:0000313" key="3">
    <source>
        <dbReference type="EMBL" id="GAA2737600.1"/>
    </source>
</evidence>
<dbReference type="RefSeq" id="WP_344193961.1">
    <property type="nucleotide sequence ID" value="NZ_BAAARN010000003.1"/>
</dbReference>
<evidence type="ECO:0000256" key="1">
    <source>
        <dbReference type="SAM" id="MobiDB-lite"/>
    </source>
</evidence>
<evidence type="ECO:0000313" key="4">
    <source>
        <dbReference type="Proteomes" id="UP001501326"/>
    </source>
</evidence>
<proteinExistence type="predicted"/>
<reference evidence="3 4" key="1">
    <citation type="journal article" date="2019" name="Int. J. Syst. Evol. Microbiol.">
        <title>The Global Catalogue of Microorganisms (GCM) 10K type strain sequencing project: providing services to taxonomists for standard genome sequencing and annotation.</title>
        <authorList>
            <consortium name="The Broad Institute Genomics Platform"/>
            <consortium name="The Broad Institute Genome Sequencing Center for Infectious Disease"/>
            <person name="Wu L."/>
            <person name="Ma J."/>
        </authorList>
    </citation>
    <scope>NUCLEOTIDE SEQUENCE [LARGE SCALE GENOMIC DNA]</scope>
    <source>
        <strain evidence="3 4">JCM 16378</strain>
    </source>
</reference>
<sequence>MTPACQALYGIPLGESPTTEHLASRMVDEDRDQMLERFGFHTETPGPFQYEYRIRDHADRVRHLVLVGVSEDSGGQVKRLCGYLVDITTTLSDEAQAAVAASAEHRAVIGQSKGILMAGFGLSDDAALALSRKCSNEHDVRLANVSRGRRSRPTCARGSEPRLTPPAPTPRLIASGVVGVVVAAGLP</sequence>
<feature type="domain" description="ANTAR" evidence="2">
    <location>
        <begin position="89"/>
        <end position="150"/>
    </location>
</feature>
<keyword evidence="4" id="KW-1185">Reference proteome</keyword>
<dbReference type="SUPFAM" id="SSF55785">
    <property type="entry name" value="PYP-like sensor domain (PAS domain)"/>
    <property type="match status" value="1"/>
</dbReference>
<dbReference type="Proteomes" id="UP001501326">
    <property type="component" value="Unassembled WGS sequence"/>
</dbReference>
<dbReference type="InterPro" id="IPR013655">
    <property type="entry name" value="PAS_fold_3"/>
</dbReference>
<dbReference type="Pfam" id="PF08447">
    <property type="entry name" value="PAS_3"/>
    <property type="match status" value="1"/>
</dbReference>
<dbReference type="Gene3D" id="3.30.450.20">
    <property type="entry name" value="PAS domain"/>
    <property type="match status" value="1"/>
</dbReference>
<accession>A0ABN3URJ1</accession>
<feature type="region of interest" description="Disordered" evidence="1">
    <location>
        <begin position="147"/>
        <end position="168"/>
    </location>
</feature>
<dbReference type="InterPro" id="IPR035965">
    <property type="entry name" value="PAS-like_dom_sf"/>
</dbReference>
<dbReference type="InterPro" id="IPR005561">
    <property type="entry name" value="ANTAR"/>
</dbReference>
<dbReference type="Pfam" id="PF03861">
    <property type="entry name" value="ANTAR"/>
    <property type="match status" value="1"/>
</dbReference>
<comment type="caution">
    <text evidence="3">The sequence shown here is derived from an EMBL/GenBank/DDBJ whole genome shotgun (WGS) entry which is preliminary data.</text>
</comment>
<dbReference type="PROSITE" id="PS50921">
    <property type="entry name" value="ANTAR"/>
    <property type="match status" value="1"/>
</dbReference>
<organism evidence="3 4">
    <name type="scientific">Pedococcus aerophilus</name>
    <dbReference type="NCBI Taxonomy" id="436356"/>
    <lineage>
        <taxon>Bacteria</taxon>
        <taxon>Bacillati</taxon>
        <taxon>Actinomycetota</taxon>
        <taxon>Actinomycetes</taxon>
        <taxon>Micrococcales</taxon>
        <taxon>Intrasporangiaceae</taxon>
        <taxon>Pedococcus</taxon>
    </lineage>
</organism>